<evidence type="ECO:0000313" key="2">
    <source>
        <dbReference type="Proteomes" id="UP000246278"/>
    </source>
</evidence>
<dbReference type="AlphaFoldDB" id="A0A317T3K7"/>
<sequence length="69" mass="8314">MVKKLTFSLRNQIAVYLVFLGKFTQSFKHHFGLELRTKFSPASLHINSSLRFFYYTYDPIFGDYFKYPF</sequence>
<name>A0A317T3K7_9CHLB</name>
<organism evidence="1 2">
    <name type="scientific">Prosthecochloris marina</name>
    <dbReference type="NCBI Taxonomy" id="2017681"/>
    <lineage>
        <taxon>Bacteria</taxon>
        <taxon>Pseudomonadati</taxon>
        <taxon>Chlorobiota</taxon>
        <taxon>Chlorobiia</taxon>
        <taxon>Chlorobiales</taxon>
        <taxon>Chlorobiaceae</taxon>
        <taxon>Prosthecochloris</taxon>
    </lineage>
</organism>
<dbReference type="EMBL" id="PDNZ01000009">
    <property type="protein sequence ID" value="PWW81203.1"/>
    <property type="molecule type" value="Genomic_DNA"/>
</dbReference>
<dbReference type="Proteomes" id="UP000246278">
    <property type="component" value="Unassembled WGS sequence"/>
</dbReference>
<keyword evidence="2" id="KW-1185">Reference proteome</keyword>
<proteinExistence type="predicted"/>
<accession>A0A317T3K7</accession>
<evidence type="ECO:0000313" key="1">
    <source>
        <dbReference type="EMBL" id="PWW81203.1"/>
    </source>
</evidence>
<comment type="caution">
    <text evidence="1">The sequence shown here is derived from an EMBL/GenBank/DDBJ whole genome shotgun (WGS) entry which is preliminary data.</text>
</comment>
<gene>
    <name evidence="1" type="ORF">CR164_11730</name>
</gene>
<protein>
    <submittedName>
        <fullName evidence="1">Uncharacterized protein</fullName>
    </submittedName>
</protein>
<reference evidence="2" key="1">
    <citation type="submission" date="2017-10" db="EMBL/GenBank/DDBJ databases">
        <authorList>
            <person name="Gaisin V.A."/>
            <person name="Rysina M.S."/>
            <person name="Grouzdev D.S."/>
        </authorList>
    </citation>
    <scope>NUCLEOTIDE SEQUENCE [LARGE SCALE GENOMIC DNA]</scope>
    <source>
        <strain evidence="2">V1</strain>
    </source>
</reference>